<feature type="transmembrane region" description="Helical" evidence="6">
    <location>
        <begin position="565"/>
        <end position="583"/>
    </location>
</feature>
<dbReference type="Gene3D" id="1.20.1250.20">
    <property type="entry name" value="MFS general substrate transporter like domains"/>
    <property type="match status" value="1"/>
</dbReference>
<dbReference type="OrthoDB" id="8904098at2759"/>
<feature type="transmembrane region" description="Helical" evidence="6">
    <location>
        <begin position="488"/>
        <end position="511"/>
    </location>
</feature>
<dbReference type="PANTHER" id="PTHR11654">
    <property type="entry name" value="OLIGOPEPTIDE TRANSPORTER-RELATED"/>
    <property type="match status" value="1"/>
</dbReference>
<feature type="transmembrane region" description="Helical" evidence="6">
    <location>
        <begin position="276"/>
        <end position="294"/>
    </location>
</feature>
<evidence type="ECO:0000256" key="6">
    <source>
        <dbReference type="SAM" id="Phobius"/>
    </source>
</evidence>
<dbReference type="GO" id="GO:0022857">
    <property type="term" value="F:transmembrane transporter activity"/>
    <property type="evidence" value="ECO:0007669"/>
    <property type="project" value="InterPro"/>
</dbReference>
<dbReference type="GO" id="GO:0016020">
    <property type="term" value="C:membrane"/>
    <property type="evidence" value="ECO:0007669"/>
    <property type="project" value="UniProtKB-SubCell"/>
</dbReference>
<organism evidence="7 8">
    <name type="scientific">Pythium oligandrum</name>
    <name type="common">Mycoparasitic fungus</name>
    <dbReference type="NCBI Taxonomy" id="41045"/>
    <lineage>
        <taxon>Eukaryota</taxon>
        <taxon>Sar</taxon>
        <taxon>Stramenopiles</taxon>
        <taxon>Oomycota</taxon>
        <taxon>Peronosporomycetes</taxon>
        <taxon>Pythiales</taxon>
        <taxon>Pythiaceae</taxon>
        <taxon>Pythium</taxon>
    </lineage>
</organism>
<feature type="transmembrane region" description="Helical" evidence="6">
    <location>
        <begin position="402"/>
        <end position="426"/>
    </location>
</feature>
<keyword evidence="8" id="KW-1185">Reference proteome</keyword>
<accession>A0A8K1CAC3</accession>
<sequence length="620" mass="68509">MSPPTVGSPVKTPKIDTPDVTPYVETPIWDNRPRKFKNVLFQVTLFILVMELAERLSYYGINQGLKNFMQTRIGWSLVSASALKSTWTSICYLTPLFGAYLADEKWGRYRTILTFGVWYAVGDFLVAISAHPSVYAHHDAAQAIFVIGLYLGVGVGTGAIKSSVITFGADQFDPRDPVEVKHKETYFNYFYFCINFGAAFSYGYLSILAVDGGGSISAEMGYFATFLICACGMALALVVFVAGTKRYVFVPPKEKTISNLVSLFVHAPSLSYKGALLLYGSLAMISSIMWNIIAAFTSSHGHTGEVFSYISAVCVVIGVVSWVIVGRDTSFLDAAKVSNGGKFDDERVEGYKKLIRCFPFAAYTIIWNCAYDQTDANFQSITQQCDLRWSRSDLDNRQVPGAMLGVFDPIVIVICIPILDSVVYPWFTRKFGKRPSAFGKATAGLLVATIGLFWTGIFEILRRNSGPLLRPNGEFVVDGGSGVPMNHMYWAGAIPNYVFIAVAECLVNVTAYDVFYSTVPFSLKSMSQAVNLLMSSMGSSLASAFTIMFSPYIASDNLNEDNMEYMFFTMGAVSVVNLFAFIWTMRDMNFGMTTSDDVHREFEIDEKLSLASRKSIASTK</sequence>
<dbReference type="Pfam" id="PF00854">
    <property type="entry name" value="PTR2"/>
    <property type="match status" value="1"/>
</dbReference>
<gene>
    <name evidence="7" type="ORF">Poli38472_004733</name>
</gene>
<reference evidence="7" key="1">
    <citation type="submission" date="2019-03" db="EMBL/GenBank/DDBJ databases">
        <title>Long read genome sequence of the mycoparasitic Pythium oligandrum ATCC 38472 isolated from sugarbeet rhizosphere.</title>
        <authorList>
            <person name="Gaulin E."/>
        </authorList>
    </citation>
    <scope>NUCLEOTIDE SEQUENCE</scope>
    <source>
        <strain evidence="7">ATCC 38472_TT</strain>
    </source>
</reference>
<dbReference type="EMBL" id="SPLM01000109">
    <property type="protein sequence ID" value="TMW59664.1"/>
    <property type="molecule type" value="Genomic_DNA"/>
</dbReference>
<keyword evidence="3 6" id="KW-0812">Transmembrane</keyword>
<comment type="similarity">
    <text evidence="2">Belongs to the major facilitator superfamily. Proton-dependent oligopeptide transporter (POT/PTR) (TC 2.A.17) family.</text>
</comment>
<name>A0A8K1CAC3_PYTOL</name>
<dbReference type="InterPro" id="IPR036259">
    <property type="entry name" value="MFS_trans_sf"/>
</dbReference>
<dbReference type="SUPFAM" id="SSF103473">
    <property type="entry name" value="MFS general substrate transporter"/>
    <property type="match status" value="1"/>
</dbReference>
<evidence type="ECO:0000313" key="7">
    <source>
        <dbReference type="EMBL" id="TMW59664.1"/>
    </source>
</evidence>
<feature type="transmembrane region" description="Helical" evidence="6">
    <location>
        <begin position="222"/>
        <end position="243"/>
    </location>
</feature>
<comment type="subcellular location">
    <subcellularLocation>
        <location evidence="1">Membrane</location>
        <topology evidence="1">Multi-pass membrane protein</topology>
    </subcellularLocation>
</comment>
<evidence type="ECO:0000256" key="3">
    <source>
        <dbReference type="ARBA" id="ARBA00022692"/>
    </source>
</evidence>
<dbReference type="InterPro" id="IPR000109">
    <property type="entry name" value="POT_fam"/>
</dbReference>
<dbReference type="AlphaFoldDB" id="A0A8K1CAC3"/>
<keyword evidence="5 6" id="KW-0472">Membrane</keyword>
<feature type="transmembrane region" description="Helical" evidence="6">
    <location>
        <begin position="438"/>
        <end position="461"/>
    </location>
</feature>
<comment type="caution">
    <text evidence="7">The sequence shown here is derived from an EMBL/GenBank/DDBJ whole genome shotgun (WGS) entry which is preliminary data.</text>
</comment>
<protein>
    <submittedName>
        <fullName evidence="7">Uncharacterized protein</fullName>
    </submittedName>
</protein>
<evidence type="ECO:0000256" key="5">
    <source>
        <dbReference type="ARBA" id="ARBA00023136"/>
    </source>
</evidence>
<keyword evidence="4 6" id="KW-1133">Transmembrane helix</keyword>
<evidence type="ECO:0000256" key="2">
    <source>
        <dbReference type="ARBA" id="ARBA00005982"/>
    </source>
</evidence>
<feature type="transmembrane region" description="Helical" evidence="6">
    <location>
        <begin position="39"/>
        <end position="61"/>
    </location>
</feature>
<proteinExistence type="inferred from homology"/>
<evidence type="ECO:0000256" key="1">
    <source>
        <dbReference type="ARBA" id="ARBA00004141"/>
    </source>
</evidence>
<feature type="transmembrane region" description="Helical" evidence="6">
    <location>
        <begin position="306"/>
        <end position="325"/>
    </location>
</feature>
<evidence type="ECO:0000313" key="8">
    <source>
        <dbReference type="Proteomes" id="UP000794436"/>
    </source>
</evidence>
<evidence type="ECO:0000256" key="4">
    <source>
        <dbReference type="ARBA" id="ARBA00022989"/>
    </source>
</evidence>
<feature type="transmembrane region" description="Helical" evidence="6">
    <location>
        <begin position="143"/>
        <end position="169"/>
    </location>
</feature>
<feature type="transmembrane region" description="Helical" evidence="6">
    <location>
        <begin position="189"/>
        <end position="210"/>
    </location>
</feature>
<dbReference type="Proteomes" id="UP000794436">
    <property type="component" value="Unassembled WGS sequence"/>
</dbReference>
<feature type="transmembrane region" description="Helical" evidence="6">
    <location>
        <begin position="112"/>
        <end position="131"/>
    </location>
</feature>
<feature type="transmembrane region" description="Helical" evidence="6">
    <location>
        <begin position="532"/>
        <end position="553"/>
    </location>
</feature>